<dbReference type="PANTHER" id="PTHR30204:SF69">
    <property type="entry name" value="MERR-FAMILY TRANSCRIPTIONAL REGULATOR"/>
    <property type="match status" value="1"/>
</dbReference>
<dbReference type="InterPro" id="IPR029442">
    <property type="entry name" value="GyrI-like"/>
</dbReference>
<dbReference type="Gene3D" id="3.20.80.10">
    <property type="entry name" value="Regulatory factor, effector binding domain"/>
    <property type="match status" value="1"/>
</dbReference>
<dbReference type="GO" id="GO:0003700">
    <property type="term" value="F:DNA-binding transcription factor activity"/>
    <property type="evidence" value="ECO:0007669"/>
    <property type="project" value="InterPro"/>
</dbReference>
<keyword evidence="4" id="KW-0804">Transcription</keyword>
<dbReference type="Pfam" id="PF13411">
    <property type="entry name" value="MerR_1"/>
    <property type="match status" value="1"/>
</dbReference>
<dbReference type="SUPFAM" id="SSF55136">
    <property type="entry name" value="Probable bacterial effector-binding domain"/>
    <property type="match status" value="1"/>
</dbReference>
<dbReference type="InterPro" id="IPR047057">
    <property type="entry name" value="MerR_fam"/>
</dbReference>
<keyword evidence="5" id="KW-0175">Coiled coil</keyword>
<name>A0A2S7FER1_CLOBU</name>
<dbReference type="RefSeq" id="WP_043663752.1">
    <property type="nucleotide sequence ID" value="NZ_JSEG01000008.1"/>
</dbReference>
<evidence type="ECO:0000256" key="1">
    <source>
        <dbReference type="ARBA" id="ARBA00022491"/>
    </source>
</evidence>
<evidence type="ECO:0000256" key="2">
    <source>
        <dbReference type="ARBA" id="ARBA00023015"/>
    </source>
</evidence>
<sequence>MKDLFTIGEIAKLFEINIRTLRYYDEINLLKPERIDPNSKYRYYSTKQFERLNTIKYLRTLNIPIAKIIDFFNNREIETLVSILKEQQKEITQKKSELELIEHKIKNRIIQIKDAIYSEYYQIEEKWIPRRNIAILKKNIKVGEDIEYPIVELGRKHQLNTAIFLGKVALSIDKDNISVNKFDEFASVIIIIENEDNTSVKGKYIPEGDYLTLRFKGTHKESKEYYIKILNYMKEKDYSICGDSIEITLIDYGMTNDTGKFVTEIQVPYKKVLTL</sequence>
<feature type="coiled-coil region" evidence="5">
    <location>
        <begin position="77"/>
        <end position="104"/>
    </location>
</feature>
<dbReference type="InterPro" id="IPR000551">
    <property type="entry name" value="MerR-type_HTH_dom"/>
</dbReference>
<dbReference type="EMBL" id="LRDH01000013">
    <property type="protein sequence ID" value="PPV17527.1"/>
    <property type="molecule type" value="Genomic_DNA"/>
</dbReference>
<protein>
    <submittedName>
        <fullName evidence="7">GntR family transcriptional regulator</fullName>
    </submittedName>
</protein>
<evidence type="ECO:0000259" key="6">
    <source>
        <dbReference type="PROSITE" id="PS50937"/>
    </source>
</evidence>
<feature type="domain" description="HTH merR-type" evidence="6">
    <location>
        <begin position="4"/>
        <end position="74"/>
    </location>
</feature>
<gene>
    <name evidence="7" type="ORF">AWN73_07160</name>
</gene>
<dbReference type="GO" id="GO:0003677">
    <property type="term" value="F:DNA binding"/>
    <property type="evidence" value="ECO:0007669"/>
    <property type="project" value="UniProtKB-KW"/>
</dbReference>
<evidence type="ECO:0000256" key="4">
    <source>
        <dbReference type="ARBA" id="ARBA00023163"/>
    </source>
</evidence>
<keyword evidence="1" id="KW-0678">Repressor</keyword>
<reference evidence="7 8" key="1">
    <citation type="submission" date="2016-01" db="EMBL/GenBank/DDBJ databases">
        <title>Characterization of the Clostridium difficile lineages that are prevalent in Hong Kong and China.</title>
        <authorList>
            <person name="Kwok J.S.-L."/>
            <person name="Lam W.-Y."/>
            <person name="Ip M."/>
            <person name="Chan T.-F."/>
            <person name="Hawkey P.M."/>
            <person name="Tsui S.K.-W."/>
        </authorList>
    </citation>
    <scope>NUCLEOTIDE SEQUENCE [LARGE SCALE GENOMIC DNA]</scope>
    <source>
        <strain evidence="7 8">300064</strain>
    </source>
</reference>
<proteinExistence type="predicted"/>
<dbReference type="PANTHER" id="PTHR30204">
    <property type="entry name" value="REDOX-CYCLING DRUG-SENSING TRANSCRIPTIONAL ACTIVATOR SOXR"/>
    <property type="match status" value="1"/>
</dbReference>
<dbReference type="Proteomes" id="UP000238081">
    <property type="component" value="Unassembled WGS sequence"/>
</dbReference>
<dbReference type="SMART" id="SM00422">
    <property type="entry name" value="HTH_MERR"/>
    <property type="match status" value="1"/>
</dbReference>
<evidence type="ECO:0000313" key="7">
    <source>
        <dbReference type="EMBL" id="PPV17527.1"/>
    </source>
</evidence>
<evidence type="ECO:0000256" key="3">
    <source>
        <dbReference type="ARBA" id="ARBA00023125"/>
    </source>
</evidence>
<dbReference type="SMART" id="SM00871">
    <property type="entry name" value="AraC_E_bind"/>
    <property type="match status" value="1"/>
</dbReference>
<accession>A0A2S7FER1</accession>
<dbReference type="InterPro" id="IPR010499">
    <property type="entry name" value="AraC_E-bd"/>
</dbReference>
<keyword evidence="2" id="KW-0805">Transcription regulation</keyword>
<evidence type="ECO:0000256" key="5">
    <source>
        <dbReference type="SAM" id="Coils"/>
    </source>
</evidence>
<dbReference type="AlphaFoldDB" id="A0A2S7FER1"/>
<dbReference type="CDD" id="cd01107">
    <property type="entry name" value="HTH_BmrR"/>
    <property type="match status" value="1"/>
</dbReference>
<dbReference type="Pfam" id="PF06445">
    <property type="entry name" value="GyrI-like"/>
    <property type="match status" value="1"/>
</dbReference>
<dbReference type="PROSITE" id="PS50937">
    <property type="entry name" value="HTH_MERR_2"/>
    <property type="match status" value="1"/>
</dbReference>
<dbReference type="InterPro" id="IPR011256">
    <property type="entry name" value="Reg_factor_effector_dom_sf"/>
</dbReference>
<evidence type="ECO:0000313" key="8">
    <source>
        <dbReference type="Proteomes" id="UP000238081"/>
    </source>
</evidence>
<dbReference type="Gene3D" id="1.10.1660.10">
    <property type="match status" value="1"/>
</dbReference>
<organism evidence="7 8">
    <name type="scientific">Clostridium butyricum</name>
    <dbReference type="NCBI Taxonomy" id="1492"/>
    <lineage>
        <taxon>Bacteria</taxon>
        <taxon>Bacillati</taxon>
        <taxon>Bacillota</taxon>
        <taxon>Clostridia</taxon>
        <taxon>Eubacteriales</taxon>
        <taxon>Clostridiaceae</taxon>
        <taxon>Clostridium</taxon>
    </lineage>
</organism>
<keyword evidence="3" id="KW-0238">DNA-binding</keyword>
<dbReference type="InterPro" id="IPR009061">
    <property type="entry name" value="DNA-bd_dom_put_sf"/>
</dbReference>
<comment type="caution">
    <text evidence="7">The sequence shown here is derived from an EMBL/GenBank/DDBJ whole genome shotgun (WGS) entry which is preliminary data.</text>
</comment>
<dbReference type="SUPFAM" id="SSF46955">
    <property type="entry name" value="Putative DNA-binding domain"/>
    <property type="match status" value="1"/>
</dbReference>